<dbReference type="Pfam" id="PF00616">
    <property type="entry name" value="RasGAP"/>
    <property type="match status" value="1"/>
</dbReference>
<dbReference type="PROSITE" id="PS50018">
    <property type="entry name" value="RAS_GTPASE_ACTIV_2"/>
    <property type="match status" value="1"/>
</dbReference>
<evidence type="ECO:0000256" key="3">
    <source>
        <dbReference type="PROSITE-ProRule" id="PRU00192"/>
    </source>
</evidence>
<dbReference type="Gene3D" id="1.10.506.10">
    <property type="entry name" value="GTPase Activation - p120gap, domain 1"/>
    <property type="match status" value="1"/>
</dbReference>
<dbReference type="InterPro" id="IPR001452">
    <property type="entry name" value="SH3_domain"/>
</dbReference>
<dbReference type="InterPro" id="IPR018488">
    <property type="entry name" value="cNMP-bd_CS"/>
</dbReference>
<dbReference type="Pfam" id="PF00027">
    <property type="entry name" value="cNMP_binding"/>
    <property type="match status" value="1"/>
</dbReference>
<dbReference type="SUPFAM" id="SSF48350">
    <property type="entry name" value="GTPase activation domain, GAP"/>
    <property type="match status" value="1"/>
</dbReference>
<evidence type="ECO:0000313" key="8">
    <source>
        <dbReference type="EMBL" id="KNC54669.1"/>
    </source>
</evidence>
<dbReference type="PANTHER" id="PTHR10194:SF150">
    <property type="entry name" value="RAS-GAP DOMAIN-CONTAINING PROTEIN"/>
    <property type="match status" value="1"/>
</dbReference>
<dbReference type="InterPro" id="IPR000595">
    <property type="entry name" value="cNMP-bd_dom"/>
</dbReference>
<sequence length="938" mass="100108">MALDSVSEILQQEMVKSATIVEVPAMPTHLTIVTEDGESDDSPSPSPLGAHLPDTSSPTSANGLVPPPVSRSSSAPHLNGSVPSLAVADANLTPLQKRLSLTKAARSAAIAAVESQMAAEAKTTPLFQFLFFHLVSMQESLQESQALLKDGDEVISTVARAMLSCQALVVQAGKLAAVVFASDVDNVKGALRAFVKCIKEVLGAGKALANSEPSARAELMRHLRHVRDASTSVVQATPTCTLTGDENAELATLMRVLIKVIASVFNFVPTIASNSSAEVRKKRAATQFVAQMLRRMAIEYYNPGETIVSKGERGKCMYFITSGEVEIILPSTSKRKKDKDVEPRENPRLGVGAFFGEIALFLSKKRTATVRALTQVDLAVLTKEACESMLEKFPDIYNDFKRMGEARLMGTMKRHSSSKTSEVPEWFSDVSRRVASLTAKPVLKIYTPHRALILDSLFKSTDDEFVSKLLAKPEETVGILASVCTREEMELLVPHLICLYDARKAIVTLVEFCITFEVERTPLDMATSLMRGSSFGPKVLTALLAAVGDDYTHTVCAPGFAALNAAAPALVALTDPLALDEMPGPQFDALVSQLVSVLDVFVASIFAPSAVRACPIIVRIACHILMIAAEARFGQFETIIGGVLFLRLICPSILNQSQRFGYDPRPAPNRKLLILISKVLQNLSNRTTFPPIHRYSPALNDWLSSKDVDRLAFMSDIVDLPFSTSTRGTCIQTFKSKRNEELPLELGCTIDDIKTTSSPSWLFGVRGDHSGFFPANHVTVASHHVYVGADAHHLGDYGSAPAAPAALATPATAKRRAAASASASGSASASASASASSASSSSSSSSSSDSSDSSDSSSSSSSSDAPKATKKAKTNPALAATSAPKSVPAKPPAAATGSNGKVKTTLVLSEDPSENVAYIRQLANSKEREIYAFVEKEL</sequence>
<reference evidence="8 9" key="1">
    <citation type="submission" date="2010-05" db="EMBL/GenBank/DDBJ databases">
        <title>The Genome Sequence of Thecamonas trahens ATCC 50062.</title>
        <authorList>
            <consortium name="The Broad Institute Genome Sequencing Platform"/>
            <person name="Russ C."/>
            <person name="Cuomo C."/>
            <person name="Shea T."/>
            <person name="Young S.K."/>
            <person name="Zeng Q."/>
            <person name="Koehrsen M."/>
            <person name="Haas B."/>
            <person name="Borodovsky M."/>
            <person name="Guigo R."/>
            <person name="Alvarado L."/>
            <person name="Berlin A."/>
            <person name="Bochicchio J."/>
            <person name="Borenstein D."/>
            <person name="Chapman S."/>
            <person name="Chen Z."/>
            <person name="Freedman E."/>
            <person name="Gellesch M."/>
            <person name="Goldberg J."/>
            <person name="Griggs A."/>
            <person name="Gujja S."/>
            <person name="Heilman E."/>
            <person name="Heiman D."/>
            <person name="Hepburn T."/>
            <person name="Howarth C."/>
            <person name="Jen D."/>
            <person name="Larson L."/>
            <person name="Mehta T."/>
            <person name="Park D."/>
            <person name="Pearson M."/>
            <person name="Roberts A."/>
            <person name="Saif S."/>
            <person name="Shenoy N."/>
            <person name="Sisk P."/>
            <person name="Stolte C."/>
            <person name="Sykes S."/>
            <person name="Thomson T."/>
            <person name="Walk T."/>
            <person name="White J."/>
            <person name="Yandava C."/>
            <person name="Burger G."/>
            <person name="Gray M.W."/>
            <person name="Holland P.W.H."/>
            <person name="King N."/>
            <person name="Lang F.B.F."/>
            <person name="Roger A.J."/>
            <person name="Ruiz-Trillo I."/>
            <person name="Lander E."/>
            <person name="Nusbaum C."/>
        </authorList>
    </citation>
    <scope>NUCLEOTIDE SEQUENCE [LARGE SCALE GENOMIC DNA]</scope>
    <source>
        <strain evidence="8 9">ATCC 50062</strain>
    </source>
</reference>
<evidence type="ECO:0000313" key="9">
    <source>
        <dbReference type="Proteomes" id="UP000054408"/>
    </source>
</evidence>
<name>A0A0L0DQU6_THETB</name>
<dbReference type="CDD" id="cd00038">
    <property type="entry name" value="CAP_ED"/>
    <property type="match status" value="1"/>
</dbReference>
<dbReference type="SUPFAM" id="SSF51206">
    <property type="entry name" value="cAMP-binding domain-like"/>
    <property type="match status" value="1"/>
</dbReference>
<feature type="region of interest" description="Disordered" evidence="4">
    <location>
        <begin position="823"/>
        <end position="906"/>
    </location>
</feature>
<keyword evidence="2" id="KW-0343">GTPase activation</keyword>
<feature type="region of interest" description="Disordered" evidence="4">
    <location>
        <begin position="34"/>
        <end position="77"/>
    </location>
</feature>
<dbReference type="InterPro" id="IPR008936">
    <property type="entry name" value="Rho_GTPase_activation_prot"/>
</dbReference>
<gene>
    <name evidence="8" type="ORF">AMSG_01520</name>
</gene>
<dbReference type="InterPro" id="IPR039360">
    <property type="entry name" value="Ras_GTPase"/>
</dbReference>
<evidence type="ECO:0000256" key="2">
    <source>
        <dbReference type="ARBA" id="ARBA00022468"/>
    </source>
</evidence>
<dbReference type="InterPro" id="IPR018490">
    <property type="entry name" value="cNMP-bd_dom_sf"/>
</dbReference>
<dbReference type="eggNOG" id="KOG0498">
    <property type="taxonomic scope" value="Eukaryota"/>
</dbReference>
<dbReference type="STRING" id="461836.A0A0L0DQU6"/>
<evidence type="ECO:0000256" key="1">
    <source>
        <dbReference type="ARBA" id="ARBA00022443"/>
    </source>
</evidence>
<dbReference type="PROSITE" id="PS00888">
    <property type="entry name" value="CNMP_BINDING_1"/>
    <property type="match status" value="1"/>
</dbReference>
<dbReference type="InterPro" id="IPR014710">
    <property type="entry name" value="RmlC-like_jellyroll"/>
</dbReference>
<feature type="domain" description="Cyclic nucleotide-binding" evidence="7">
    <location>
        <begin position="291"/>
        <end position="390"/>
    </location>
</feature>
<dbReference type="PROSITE" id="PS00889">
    <property type="entry name" value="CNMP_BINDING_2"/>
    <property type="match status" value="1"/>
</dbReference>
<evidence type="ECO:0000259" key="5">
    <source>
        <dbReference type="PROSITE" id="PS50002"/>
    </source>
</evidence>
<dbReference type="SMART" id="SM00323">
    <property type="entry name" value="RasGAP"/>
    <property type="match status" value="1"/>
</dbReference>
<organism evidence="8 9">
    <name type="scientific">Thecamonas trahens ATCC 50062</name>
    <dbReference type="NCBI Taxonomy" id="461836"/>
    <lineage>
        <taxon>Eukaryota</taxon>
        <taxon>Apusozoa</taxon>
        <taxon>Apusomonadida</taxon>
        <taxon>Apusomonadidae</taxon>
        <taxon>Thecamonas</taxon>
    </lineage>
</organism>
<dbReference type="RefSeq" id="XP_013761571.1">
    <property type="nucleotide sequence ID" value="XM_013906117.1"/>
</dbReference>
<dbReference type="OrthoDB" id="421226at2759"/>
<dbReference type="Proteomes" id="UP000054408">
    <property type="component" value="Unassembled WGS sequence"/>
</dbReference>
<dbReference type="EMBL" id="GL349438">
    <property type="protein sequence ID" value="KNC54669.1"/>
    <property type="molecule type" value="Genomic_DNA"/>
</dbReference>
<evidence type="ECO:0008006" key="10">
    <source>
        <dbReference type="Google" id="ProtNLM"/>
    </source>
</evidence>
<dbReference type="Gene3D" id="2.30.30.40">
    <property type="entry name" value="SH3 Domains"/>
    <property type="match status" value="1"/>
</dbReference>
<evidence type="ECO:0000259" key="6">
    <source>
        <dbReference type="PROSITE" id="PS50018"/>
    </source>
</evidence>
<evidence type="ECO:0000256" key="4">
    <source>
        <dbReference type="SAM" id="MobiDB-lite"/>
    </source>
</evidence>
<proteinExistence type="predicted"/>
<dbReference type="PROSITE" id="PS50002">
    <property type="entry name" value="SH3"/>
    <property type="match status" value="1"/>
</dbReference>
<keyword evidence="9" id="KW-1185">Reference proteome</keyword>
<dbReference type="InterPro" id="IPR036028">
    <property type="entry name" value="SH3-like_dom_sf"/>
</dbReference>
<dbReference type="CDD" id="cd04519">
    <property type="entry name" value="RasGAP"/>
    <property type="match status" value="1"/>
</dbReference>
<feature type="domain" description="Ras-GAP" evidence="6">
    <location>
        <begin position="488"/>
        <end position="685"/>
    </location>
</feature>
<accession>A0A0L0DQU6</accession>
<evidence type="ECO:0000259" key="7">
    <source>
        <dbReference type="PROSITE" id="PS50042"/>
    </source>
</evidence>
<dbReference type="InterPro" id="IPR001936">
    <property type="entry name" value="RasGAP_dom"/>
</dbReference>
<dbReference type="GO" id="GO:0005096">
    <property type="term" value="F:GTPase activator activity"/>
    <property type="evidence" value="ECO:0007669"/>
    <property type="project" value="UniProtKB-KW"/>
</dbReference>
<feature type="domain" description="SH3" evidence="5">
    <location>
        <begin position="723"/>
        <end position="783"/>
    </location>
</feature>
<dbReference type="AlphaFoldDB" id="A0A0L0DQU6"/>
<dbReference type="Gene3D" id="2.60.120.10">
    <property type="entry name" value="Jelly Rolls"/>
    <property type="match status" value="1"/>
</dbReference>
<dbReference type="eggNOG" id="KOG1826">
    <property type="taxonomic scope" value="Eukaryota"/>
</dbReference>
<dbReference type="SMART" id="SM00100">
    <property type="entry name" value="cNMP"/>
    <property type="match status" value="1"/>
</dbReference>
<feature type="compositionally biased region" description="Low complexity" evidence="4">
    <location>
        <begin position="874"/>
        <end position="896"/>
    </location>
</feature>
<dbReference type="PROSITE" id="PS50042">
    <property type="entry name" value="CNMP_BINDING_3"/>
    <property type="match status" value="1"/>
</dbReference>
<dbReference type="SUPFAM" id="SSF50044">
    <property type="entry name" value="SH3-domain"/>
    <property type="match status" value="1"/>
</dbReference>
<dbReference type="PANTHER" id="PTHR10194">
    <property type="entry name" value="RAS GTPASE-ACTIVATING PROTEINS"/>
    <property type="match status" value="1"/>
</dbReference>
<protein>
    <recommendedName>
        <fullName evidence="10">Ras-GAP domain-containing protein</fullName>
    </recommendedName>
</protein>
<dbReference type="GeneID" id="25561267"/>
<feature type="compositionally biased region" description="Low complexity" evidence="4">
    <location>
        <begin position="823"/>
        <end position="866"/>
    </location>
</feature>
<keyword evidence="1 3" id="KW-0728">SH3 domain</keyword>